<dbReference type="RefSeq" id="WP_289454354.1">
    <property type="nucleotide sequence ID" value="NZ_JAUCGQ010000001.1"/>
</dbReference>
<evidence type="ECO:0000256" key="3">
    <source>
        <dbReference type="ARBA" id="ARBA00022475"/>
    </source>
</evidence>
<dbReference type="PANTHER" id="PTHR43386:SF1">
    <property type="entry name" value="D,D-DIPEPTIDE TRANSPORT SYSTEM PERMEASE PROTEIN DDPC-RELATED"/>
    <property type="match status" value="1"/>
</dbReference>
<keyword evidence="6 7" id="KW-0472">Membrane</keyword>
<evidence type="ECO:0000256" key="7">
    <source>
        <dbReference type="RuleBase" id="RU363032"/>
    </source>
</evidence>
<feature type="region of interest" description="Disordered" evidence="8">
    <location>
        <begin position="366"/>
        <end position="393"/>
    </location>
</feature>
<dbReference type="PANTHER" id="PTHR43386">
    <property type="entry name" value="OLIGOPEPTIDE TRANSPORT SYSTEM PERMEASE PROTEIN APPC"/>
    <property type="match status" value="1"/>
</dbReference>
<dbReference type="EMBL" id="JAUCGQ010000001">
    <property type="protein sequence ID" value="MDM7854581.1"/>
    <property type="molecule type" value="Genomic_DNA"/>
</dbReference>
<keyword evidence="11" id="KW-1185">Reference proteome</keyword>
<dbReference type="InterPro" id="IPR025966">
    <property type="entry name" value="OppC_N"/>
</dbReference>
<comment type="caution">
    <text evidence="10">The sequence shown here is derived from an EMBL/GenBank/DDBJ whole genome shotgun (WGS) entry which is preliminary data.</text>
</comment>
<evidence type="ECO:0000256" key="6">
    <source>
        <dbReference type="ARBA" id="ARBA00023136"/>
    </source>
</evidence>
<dbReference type="CDD" id="cd06261">
    <property type="entry name" value="TM_PBP2"/>
    <property type="match status" value="1"/>
</dbReference>
<evidence type="ECO:0000256" key="8">
    <source>
        <dbReference type="SAM" id="MobiDB-lite"/>
    </source>
</evidence>
<feature type="transmembrane region" description="Helical" evidence="7">
    <location>
        <begin position="277"/>
        <end position="299"/>
    </location>
</feature>
<feature type="transmembrane region" description="Helical" evidence="7">
    <location>
        <begin position="104"/>
        <end position="125"/>
    </location>
</feature>
<evidence type="ECO:0000259" key="9">
    <source>
        <dbReference type="PROSITE" id="PS50928"/>
    </source>
</evidence>
<name>A0ABT7SEM2_9CELL</name>
<evidence type="ECO:0000256" key="5">
    <source>
        <dbReference type="ARBA" id="ARBA00022989"/>
    </source>
</evidence>
<evidence type="ECO:0000256" key="2">
    <source>
        <dbReference type="ARBA" id="ARBA00022448"/>
    </source>
</evidence>
<feature type="domain" description="ABC transmembrane type-1" evidence="9">
    <location>
        <begin position="101"/>
        <end position="299"/>
    </location>
</feature>
<evidence type="ECO:0000313" key="10">
    <source>
        <dbReference type="EMBL" id="MDM7854581.1"/>
    </source>
</evidence>
<dbReference type="InterPro" id="IPR050366">
    <property type="entry name" value="BP-dependent_transpt_permease"/>
</dbReference>
<keyword evidence="3" id="KW-1003">Cell membrane</keyword>
<evidence type="ECO:0000256" key="4">
    <source>
        <dbReference type="ARBA" id="ARBA00022692"/>
    </source>
</evidence>
<proteinExistence type="inferred from homology"/>
<evidence type="ECO:0000256" key="1">
    <source>
        <dbReference type="ARBA" id="ARBA00004651"/>
    </source>
</evidence>
<feature type="transmembrane region" description="Helical" evidence="7">
    <location>
        <begin position="166"/>
        <end position="187"/>
    </location>
</feature>
<organism evidence="10 11">
    <name type="scientific">Cellulomonas alba</name>
    <dbReference type="NCBI Taxonomy" id="3053467"/>
    <lineage>
        <taxon>Bacteria</taxon>
        <taxon>Bacillati</taxon>
        <taxon>Actinomycetota</taxon>
        <taxon>Actinomycetes</taxon>
        <taxon>Micrococcales</taxon>
        <taxon>Cellulomonadaceae</taxon>
        <taxon>Cellulomonas</taxon>
    </lineage>
</organism>
<keyword evidence="4 7" id="KW-0812">Transmembrane</keyword>
<keyword evidence="2 7" id="KW-0813">Transport</keyword>
<comment type="similarity">
    <text evidence="7">Belongs to the binding-protein-dependent transport system permease family.</text>
</comment>
<keyword evidence="5 7" id="KW-1133">Transmembrane helix</keyword>
<feature type="transmembrane region" description="Helical" evidence="7">
    <location>
        <begin position="36"/>
        <end position="58"/>
    </location>
</feature>
<dbReference type="InterPro" id="IPR000515">
    <property type="entry name" value="MetI-like"/>
</dbReference>
<accession>A0ABT7SEM2</accession>
<gene>
    <name evidence="10" type="ORF">QRT04_06525</name>
</gene>
<feature type="transmembrane region" description="Helical" evidence="7">
    <location>
        <begin position="137"/>
        <end position="160"/>
    </location>
</feature>
<dbReference type="Gene3D" id="1.10.3720.10">
    <property type="entry name" value="MetI-like"/>
    <property type="match status" value="1"/>
</dbReference>
<dbReference type="InterPro" id="IPR035906">
    <property type="entry name" value="MetI-like_sf"/>
</dbReference>
<sequence>MTTTTVTVPRPARPSLWRRLPVVHQLRASVGLQRGMLVTGLVLTGVFVLVAAFAPLLAPYGFNQLSADGQAFGAQQPPSAQHWLGTTVGGYDVLSRTIFGARTAFLVIVAGVLLSIFIGIAIGLLSGYFGGWIDRVLVVLADAIYAFPSLLLAILAAIVISGGQSSMWGGIMAAAISITVVFIPQYFRVIRAEAVRIKAEPFVESARVVGTGHLRIMTRHVLRNSTRTLPLILTLNCSEAILTLAGLGFLGFGIEPTSAAEWGYDLNKSLADVTSGIWWTAIPPGVAIVLTVLGVTLVGESLNDLADPRLRNRRRAGRVPADAVGGASVVPGGVITAGAEGIDGLSAFEGSDPVLDVFEDALEHPQAARAADPLESPFPAASDDAGTPDGDRA</sequence>
<feature type="transmembrane region" description="Helical" evidence="7">
    <location>
        <begin position="229"/>
        <end position="254"/>
    </location>
</feature>
<dbReference type="SUPFAM" id="SSF161098">
    <property type="entry name" value="MetI-like"/>
    <property type="match status" value="1"/>
</dbReference>
<evidence type="ECO:0000313" key="11">
    <source>
        <dbReference type="Proteomes" id="UP001529338"/>
    </source>
</evidence>
<dbReference type="Proteomes" id="UP001529338">
    <property type="component" value="Unassembled WGS sequence"/>
</dbReference>
<dbReference type="PROSITE" id="PS50928">
    <property type="entry name" value="ABC_TM1"/>
    <property type="match status" value="1"/>
</dbReference>
<dbReference type="Pfam" id="PF12911">
    <property type="entry name" value="OppC_N"/>
    <property type="match status" value="1"/>
</dbReference>
<reference evidence="10 11" key="1">
    <citation type="submission" date="2023-06" db="EMBL/GenBank/DDBJ databases">
        <title>Cellulomonas sp. MW4 Whole genome sequence.</title>
        <authorList>
            <person name="Park S."/>
        </authorList>
    </citation>
    <scope>NUCLEOTIDE SEQUENCE [LARGE SCALE GENOMIC DNA]</scope>
    <source>
        <strain evidence="10 11">MW4</strain>
    </source>
</reference>
<comment type="subcellular location">
    <subcellularLocation>
        <location evidence="1 7">Cell membrane</location>
        <topology evidence="1 7">Multi-pass membrane protein</topology>
    </subcellularLocation>
</comment>
<dbReference type="Pfam" id="PF00528">
    <property type="entry name" value="BPD_transp_1"/>
    <property type="match status" value="1"/>
</dbReference>
<protein>
    <submittedName>
        <fullName evidence="10">ABC transporter permease</fullName>
    </submittedName>
</protein>